<evidence type="ECO:0000259" key="9">
    <source>
        <dbReference type="PROSITE" id="PS51471"/>
    </source>
</evidence>
<dbReference type="SMART" id="SM00702">
    <property type="entry name" value="P4Hc"/>
    <property type="match status" value="1"/>
</dbReference>
<protein>
    <submittedName>
        <fullName evidence="10">Procollagen-lysine,2-oxoglutarate 5-dioxygenase 1</fullName>
    </submittedName>
</protein>
<sequence length="960" mass="109253">MVQRLDIGHPKGQTFRGGMLALKRKASKHNLTKHIGMKLQQSEYTAVEIAGIILVCLYKPPQTAAKQFVNDFQTFMKRLGLSQNCITIGVCMFFVLVSPALKLLYFILLWILRFTWFFGRAAESINPRRFHHDPLQYKFTSILKFYGPICNGHKAARIYFASLDVQANEPKSGVKRLLVFTVATDTHNDGFMRYNRSVTQYGHDLSVLGTGQLWKTDRTHTQSVALGAHGGLKLNLLKQALASYSNDKDTLVLFTDSYDVIFNGPPDQIVSRFLKLDTNILFSAEVNCWPDKSLASSYPAEQTASEVDGQRFLNSGAFMGVASDLFQVLSSAPISDYDNDQLVLTRFYLNETLRTRHKMKLDHRSEIFQNIFGVQDKVMLEPDGDLVALRNTMYMTNPVALNSLGNYLGKAWSLKNGCLSCNESTISLQGIKDSDLPTVLLAIYIEQATPFIESFWPTITNLDYPHSRIHILLHNSVEYHKRHVEKFIANIKQIGDYLSIRTIAHKVGAQQLTEWQARTIGLEECSKVRCDYYMSIDPIVRLEDRNTLRYLIEQNRTIIAPVVSRPGKLWSNFWGALTNDLYYARSWDYVDIVKRHRPGVFNVPHIMNVYLINGRALQRALEDANNVNNNGNNKHDDGLLIESNDSKFTYYMPLTSENNKMAQQQQQQESILLTHNGNKDSGNSSKSLGATLDAAIAFSRGLRAAGIFQYVTNLHDFGYLIDASNYDTNRTHPDFYQLAQNQLDWEQQYLHENYSKVVADSDDDDDNGSGGEWKFEQPCPDVYWFPLVSERYAKELIDIMEAYGHWSNLNASMEPIEDERIPGGIETVPTRDIHMGQVGLHQQWLKFLHEYVLPVVVRVYPGYDEDAPKADLAFVVRYHPDEQKALKPHNDASTYTLNIALNKPHVDYEGGGCRFLRYNCNVTESRVGWSLIHPGRLTHNHEGLPVTSGTRYILVSFVDP</sequence>
<dbReference type="InterPro" id="IPR044861">
    <property type="entry name" value="IPNS-like_FE2OG_OXY"/>
</dbReference>
<feature type="non-terminal residue" evidence="10">
    <location>
        <position position="960"/>
    </location>
</feature>
<name>A0ABQ7S5K0_9ACAR</name>
<comment type="cofactor">
    <cofactor evidence="1">
        <name>L-ascorbate</name>
        <dbReference type="ChEBI" id="CHEBI:38290"/>
    </cofactor>
</comment>
<accession>A0ABQ7S5K0</accession>
<dbReference type="InterPro" id="IPR050757">
    <property type="entry name" value="Collagen_mod_GT25"/>
</dbReference>
<evidence type="ECO:0000256" key="6">
    <source>
        <dbReference type="ARBA" id="ARBA00023004"/>
    </source>
</evidence>
<keyword evidence="4" id="KW-0223">Dioxygenase</keyword>
<evidence type="ECO:0000256" key="2">
    <source>
        <dbReference type="ARBA" id="ARBA00022723"/>
    </source>
</evidence>
<keyword evidence="8" id="KW-0472">Membrane</keyword>
<keyword evidence="6" id="KW-0408">Iron</keyword>
<dbReference type="EMBL" id="JAIFTH010001090">
    <property type="protein sequence ID" value="KAG9508700.1"/>
    <property type="molecule type" value="Genomic_DNA"/>
</dbReference>
<evidence type="ECO:0000256" key="8">
    <source>
        <dbReference type="SAM" id="Phobius"/>
    </source>
</evidence>
<comment type="caution">
    <text evidence="10">The sequence shown here is derived from an EMBL/GenBank/DDBJ whole genome shotgun (WGS) entry which is preliminary data.</text>
</comment>
<gene>
    <name evidence="10" type="primary">PLOD1</name>
    <name evidence="10" type="ORF">GZH46_02798</name>
</gene>
<dbReference type="Gene3D" id="2.60.120.620">
    <property type="entry name" value="q2cbj1_9rhob like domain"/>
    <property type="match status" value="1"/>
</dbReference>
<reference evidence="10 11" key="1">
    <citation type="submission" date="2020-10" db="EMBL/GenBank/DDBJ databases">
        <authorList>
            <person name="Klimov P.B."/>
            <person name="Dyachkov S.M."/>
            <person name="Chetverikov P.E."/>
        </authorList>
    </citation>
    <scope>NUCLEOTIDE SEQUENCE [LARGE SCALE GENOMIC DNA]</scope>
    <source>
        <strain evidence="10">BMOC 18-1129-001#AD2665</strain>
        <tissue evidence="10">Entire mites</tissue>
    </source>
</reference>
<keyword evidence="7" id="KW-0325">Glycoprotein</keyword>
<dbReference type="Pfam" id="PF25342">
    <property type="entry name" value="GT_PLOD"/>
    <property type="match status" value="1"/>
</dbReference>
<dbReference type="InterPro" id="IPR005123">
    <property type="entry name" value="Oxoglu/Fe-dep_dioxygenase_dom"/>
</dbReference>
<keyword evidence="2" id="KW-0479">Metal-binding</keyword>
<feature type="transmembrane region" description="Helical" evidence="8">
    <location>
        <begin position="85"/>
        <end position="112"/>
    </location>
</feature>
<keyword evidence="5" id="KW-0560">Oxidoreductase</keyword>
<dbReference type="PANTHER" id="PTHR10730">
    <property type="entry name" value="PROCOLLAGEN-LYSINE,2-OXOGLUTARATE 5-DIOXYGENASE/GLYCOSYLTRANSFERASE 25 FAMILY MEMBER"/>
    <property type="match status" value="1"/>
</dbReference>
<evidence type="ECO:0000256" key="7">
    <source>
        <dbReference type="ARBA" id="ARBA00023180"/>
    </source>
</evidence>
<dbReference type="InterPro" id="IPR057589">
    <property type="entry name" value="GT_PLOD"/>
</dbReference>
<proteinExistence type="predicted"/>
<keyword evidence="3" id="KW-0732">Signal</keyword>
<dbReference type="PROSITE" id="PS51471">
    <property type="entry name" value="FE2OG_OXY"/>
    <property type="match status" value="1"/>
</dbReference>
<keyword evidence="11" id="KW-1185">Reference proteome</keyword>
<evidence type="ECO:0000256" key="1">
    <source>
        <dbReference type="ARBA" id="ARBA00001961"/>
    </source>
</evidence>
<organism evidence="10 11">
    <name type="scientific">Fragariocoptes setiger</name>
    <dbReference type="NCBI Taxonomy" id="1670756"/>
    <lineage>
        <taxon>Eukaryota</taxon>
        <taxon>Metazoa</taxon>
        <taxon>Ecdysozoa</taxon>
        <taxon>Arthropoda</taxon>
        <taxon>Chelicerata</taxon>
        <taxon>Arachnida</taxon>
        <taxon>Acari</taxon>
        <taxon>Acariformes</taxon>
        <taxon>Trombidiformes</taxon>
        <taxon>Prostigmata</taxon>
        <taxon>Eupodina</taxon>
        <taxon>Eriophyoidea</taxon>
        <taxon>Phytoptidae</taxon>
        <taxon>Fragariocoptes</taxon>
    </lineage>
</organism>
<keyword evidence="8" id="KW-1133">Transmembrane helix</keyword>
<evidence type="ECO:0000313" key="11">
    <source>
        <dbReference type="Proteomes" id="UP000825002"/>
    </source>
</evidence>
<evidence type="ECO:0000256" key="5">
    <source>
        <dbReference type="ARBA" id="ARBA00023002"/>
    </source>
</evidence>
<dbReference type="Pfam" id="PF03171">
    <property type="entry name" value="2OG-FeII_Oxy"/>
    <property type="match status" value="1"/>
</dbReference>
<dbReference type="PANTHER" id="PTHR10730:SF45">
    <property type="entry name" value="PROCOLLAGEN-LYSINE,2-OXOGLUTARATE 5-DIOXYGENASE"/>
    <property type="match status" value="1"/>
</dbReference>
<dbReference type="Proteomes" id="UP000825002">
    <property type="component" value="Unassembled WGS sequence"/>
</dbReference>
<evidence type="ECO:0000256" key="3">
    <source>
        <dbReference type="ARBA" id="ARBA00022729"/>
    </source>
</evidence>
<feature type="domain" description="Fe2OG dioxygenase" evidence="9">
    <location>
        <begin position="869"/>
        <end position="960"/>
    </location>
</feature>
<keyword evidence="8" id="KW-0812">Transmembrane</keyword>
<dbReference type="InterPro" id="IPR006620">
    <property type="entry name" value="Pro_4_hyd_alph"/>
</dbReference>
<evidence type="ECO:0000256" key="4">
    <source>
        <dbReference type="ARBA" id="ARBA00022964"/>
    </source>
</evidence>
<evidence type="ECO:0000313" key="10">
    <source>
        <dbReference type="EMBL" id="KAG9508700.1"/>
    </source>
</evidence>